<accession>A0A2P4T3J1</accession>
<comment type="caution">
    <text evidence="1">The sequence shown here is derived from an EMBL/GenBank/DDBJ whole genome shotgun (WGS) entry which is preliminary data.</text>
</comment>
<proteinExistence type="predicted"/>
<dbReference type="AlphaFoldDB" id="A0A2P4T3J1"/>
<gene>
    <name evidence="1" type="ORF">CIB84_005328</name>
</gene>
<dbReference type="Proteomes" id="UP000237246">
    <property type="component" value="Unassembled WGS sequence"/>
</dbReference>
<evidence type="ECO:0000313" key="2">
    <source>
        <dbReference type="Proteomes" id="UP000237246"/>
    </source>
</evidence>
<reference evidence="1 2" key="1">
    <citation type="submission" date="2018-01" db="EMBL/GenBank/DDBJ databases">
        <title>Comparison of the Chinese Bamboo Partridge and Red Junglefowl genome sequences highlights the importance of demography in genome evolution.</title>
        <authorList>
            <person name="Tiley G.P."/>
            <person name="Kimball R.T."/>
            <person name="Braun E.L."/>
            <person name="Burleigh J.G."/>
        </authorList>
    </citation>
    <scope>NUCLEOTIDE SEQUENCE [LARGE SCALE GENOMIC DNA]</scope>
    <source>
        <strain evidence="1">RTK389</strain>
        <tissue evidence="1">Blood</tissue>
    </source>
</reference>
<sequence>MVGPAVAPSIPVALARAALGWFEASFCLTGGGYGNPIHLPPAPASLLDLQSCFLPSSAVLLCNSTILLSLQFPCLMVEADARCCREQAGMFAGWLCRGLSILPQLIILCIIKLLRCRVSSLALMNESLRAESCSVGMQMGCFLSCSKRGGAVVRPCALKLFSIPCTVTPCSACFVAGCNERRWLQGFPSALLQQGLLTTHCKSLFIAMNLLAQRGYSCSLRSSGPCLTPQEVH</sequence>
<name>A0A2P4T3J1_BAMTH</name>
<evidence type="ECO:0000313" key="1">
    <source>
        <dbReference type="EMBL" id="POI30921.1"/>
    </source>
</evidence>
<dbReference type="EMBL" id="PPHD01010190">
    <property type="protein sequence ID" value="POI30921.1"/>
    <property type="molecule type" value="Genomic_DNA"/>
</dbReference>
<keyword evidence="2" id="KW-1185">Reference proteome</keyword>
<protein>
    <submittedName>
        <fullName evidence="1">Uncharacterized protein</fullName>
    </submittedName>
</protein>
<organism evidence="1 2">
    <name type="scientific">Bambusicola thoracicus</name>
    <name type="common">Chinese bamboo-partridge</name>
    <name type="synonym">Perdix thoracica</name>
    <dbReference type="NCBI Taxonomy" id="9083"/>
    <lineage>
        <taxon>Eukaryota</taxon>
        <taxon>Metazoa</taxon>
        <taxon>Chordata</taxon>
        <taxon>Craniata</taxon>
        <taxon>Vertebrata</taxon>
        <taxon>Euteleostomi</taxon>
        <taxon>Archelosauria</taxon>
        <taxon>Archosauria</taxon>
        <taxon>Dinosauria</taxon>
        <taxon>Saurischia</taxon>
        <taxon>Theropoda</taxon>
        <taxon>Coelurosauria</taxon>
        <taxon>Aves</taxon>
        <taxon>Neognathae</taxon>
        <taxon>Galloanserae</taxon>
        <taxon>Galliformes</taxon>
        <taxon>Phasianidae</taxon>
        <taxon>Perdicinae</taxon>
        <taxon>Bambusicola</taxon>
    </lineage>
</organism>